<sequence length="264" mass="27906">MDQSTEMFRMNLATFLSVSLLWLSEKSSQAAAATTVKYTAKLGSSVECLGEVNNARQAAGLANFIKATNDGDKISDPGSADLTDGDWKEICEYLVPTQPEAHSSQAATETFKDGTYAFKALTAEQPNCTETIDYWKAAYKNFTGLPPSKKGAGKLYENQDNVSFVALYNASSNATADCRVVTCTQKTSAAAVSASVSSGDSGDTTKLGYALICKTMPTAFGNGSIAPFTQEQWDKIKYSLTGSASIAVPSLVALVIVAFGITAL</sequence>
<evidence type="ECO:0000313" key="4">
    <source>
        <dbReference type="Proteomes" id="UP000030747"/>
    </source>
</evidence>
<evidence type="ECO:0000256" key="2">
    <source>
        <dbReference type="SAM" id="SignalP"/>
    </source>
</evidence>
<dbReference type="VEuPathDB" id="ToxoDB:ETH_00035015"/>
<name>U6KR66_EIMTE</name>
<dbReference type="RefSeq" id="XP_013231367.1">
    <property type="nucleotide sequence ID" value="XM_013375913.1"/>
</dbReference>
<dbReference type="OrthoDB" id="10308646at2759"/>
<feature type="signal peptide" evidence="2">
    <location>
        <begin position="1"/>
        <end position="32"/>
    </location>
</feature>
<dbReference type="Proteomes" id="UP000030747">
    <property type="component" value="Unassembled WGS sequence"/>
</dbReference>
<dbReference type="VEuPathDB" id="ToxoDB:ETH2_0926600"/>
<keyword evidence="2" id="KW-0732">Signal</keyword>
<keyword evidence="1" id="KW-1133">Transmembrane helix</keyword>
<keyword evidence="1" id="KW-0472">Membrane</keyword>
<evidence type="ECO:0000313" key="3">
    <source>
        <dbReference type="EMBL" id="CDJ40617.1"/>
    </source>
</evidence>
<feature type="chain" id="PRO_5004673199" evidence="2">
    <location>
        <begin position="33"/>
        <end position="264"/>
    </location>
</feature>
<dbReference type="AlphaFoldDB" id="U6KR66"/>
<dbReference type="GeneID" id="25256044"/>
<dbReference type="InterPro" id="IPR021288">
    <property type="entry name" value="Surface_antigen"/>
</dbReference>
<protein>
    <submittedName>
        <fullName evidence="3">SAG family member</fullName>
    </submittedName>
</protein>
<accession>U6KR66</accession>
<proteinExistence type="predicted"/>
<reference evidence="3" key="2">
    <citation type="submission" date="2013-10" db="EMBL/GenBank/DDBJ databases">
        <authorList>
            <person name="Aslett M."/>
        </authorList>
    </citation>
    <scope>NUCLEOTIDE SEQUENCE [LARGE SCALE GENOMIC DNA]</scope>
    <source>
        <strain evidence="3">Houghton</strain>
    </source>
</reference>
<feature type="transmembrane region" description="Helical" evidence="1">
    <location>
        <begin position="238"/>
        <end position="261"/>
    </location>
</feature>
<keyword evidence="4" id="KW-1185">Reference proteome</keyword>
<gene>
    <name evidence="3" type="ORF">ETH_00035015</name>
</gene>
<keyword evidence="1" id="KW-0812">Transmembrane</keyword>
<reference evidence="3" key="1">
    <citation type="submission" date="2013-10" db="EMBL/GenBank/DDBJ databases">
        <title>Genomic analysis of the causative agents of coccidiosis in chickens.</title>
        <authorList>
            <person name="Reid A.J."/>
            <person name="Blake D."/>
            <person name="Billington K."/>
            <person name="Browne H."/>
            <person name="Dunn M."/>
            <person name="Hung S."/>
            <person name="Kawahara F."/>
            <person name="Miranda-Saavedra D."/>
            <person name="Mourier T."/>
            <person name="Nagra H."/>
            <person name="Otto T.D."/>
            <person name="Rawlings N."/>
            <person name="Sanchez A."/>
            <person name="Sanders M."/>
            <person name="Subramaniam C."/>
            <person name="Tay Y."/>
            <person name="Dear P."/>
            <person name="Doerig C."/>
            <person name="Gruber A."/>
            <person name="Parkinson J."/>
            <person name="Shirley M."/>
            <person name="Wan K.L."/>
            <person name="Berriman M."/>
            <person name="Tomley F."/>
            <person name="Pain A."/>
        </authorList>
    </citation>
    <scope>NUCLEOTIDE SEQUENCE [LARGE SCALE GENOMIC DNA]</scope>
    <source>
        <strain evidence="3">Houghton</strain>
    </source>
</reference>
<dbReference type="EMBL" id="HG675164">
    <property type="protein sequence ID" value="CDJ40617.1"/>
    <property type="molecule type" value="Genomic_DNA"/>
</dbReference>
<dbReference type="Pfam" id="PF11054">
    <property type="entry name" value="Surface_antigen"/>
    <property type="match status" value="1"/>
</dbReference>
<evidence type="ECO:0000256" key="1">
    <source>
        <dbReference type="SAM" id="Phobius"/>
    </source>
</evidence>
<organism evidence="3 4">
    <name type="scientific">Eimeria tenella</name>
    <name type="common">Coccidian parasite</name>
    <dbReference type="NCBI Taxonomy" id="5802"/>
    <lineage>
        <taxon>Eukaryota</taxon>
        <taxon>Sar</taxon>
        <taxon>Alveolata</taxon>
        <taxon>Apicomplexa</taxon>
        <taxon>Conoidasida</taxon>
        <taxon>Coccidia</taxon>
        <taxon>Eucoccidiorida</taxon>
        <taxon>Eimeriorina</taxon>
        <taxon>Eimeriidae</taxon>
        <taxon>Eimeria</taxon>
    </lineage>
</organism>